<sequence>MRLATVTTDSKRLLHNANNFSKHRNGIVICIDNVRQVKINGVVFCTDRNSGWPCYTLFVSKLSILCSLAHSSEEGDSFV</sequence>
<organism evidence="1 2">
    <name type="scientific">Phaeosphaeria nodorum (strain SN15 / ATCC MYA-4574 / FGSC 10173)</name>
    <name type="common">Glume blotch fungus</name>
    <name type="synonym">Parastagonospora nodorum</name>
    <dbReference type="NCBI Taxonomy" id="321614"/>
    <lineage>
        <taxon>Eukaryota</taxon>
        <taxon>Fungi</taxon>
        <taxon>Dikarya</taxon>
        <taxon>Ascomycota</taxon>
        <taxon>Pezizomycotina</taxon>
        <taxon>Dothideomycetes</taxon>
        <taxon>Pleosporomycetidae</taxon>
        <taxon>Pleosporales</taxon>
        <taxon>Pleosporineae</taxon>
        <taxon>Phaeosphaeriaceae</taxon>
        <taxon>Parastagonospora</taxon>
    </lineage>
</organism>
<gene>
    <name evidence="1" type="ORF">JI435_404980</name>
</gene>
<accession>A0A7U2HZ55</accession>
<dbReference type="Proteomes" id="UP000663193">
    <property type="component" value="Chromosome 4"/>
</dbReference>
<keyword evidence="2" id="KW-1185">Reference proteome</keyword>
<dbReference type="VEuPathDB" id="FungiDB:JI435_404980"/>
<protein>
    <submittedName>
        <fullName evidence="1">Uncharacterized protein</fullName>
    </submittedName>
</protein>
<name>A0A7U2HZ55_PHANO</name>
<reference evidence="2" key="1">
    <citation type="journal article" date="2021" name="BMC Genomics">
        <title>Chromosome-level genome assembly and manually-curated proteome of model necrotroph Parastagonospora nodorum Sn15 reveals a genome-wide trove of candidate effector homologs, and redundancy of virulence-related functions within an accessory chromosome.</title>
        <authorList>
            <person name="Bertazzoni S."/>
            <person name="Jones D.A.B."/>
            <person name="Phan H.T."/>
            <person name="Tan K.-C."/>
            <person name="Hane J.K."/>
        </authorList>
    </citation>
    <scope>NUCLEOTIDE SEQUENCE [LARGE SCALE GENOMIC DNA]</scope>
    <source>
        <strain evidence="2">SN15 / ATCC MYA-4574 / FGSC 10173)</strain>
    </source>
</reference>
<dbReference type="AlphaFoldDB" id="A0A7U2HZ55"/>
<proteinExistence type="predicted"/>
<dbReference type="EMBL" id="CP069026">
    <property type="protein sequence ID" value="QRC94006.1"/>
    <property type="molecule type" value="Genomic_DNA"/>
</dbReference>
<evidence type="ECO:0000313" key="2">
    <source>
        <dbReference type="Proteomes" id="UP000663193"/>
    </source>
</evidence>
<evidence type="ECO:0000313" key="1">
    <source>
        <dbReference type="EMBL" id="QRC94006.1"/>
    </source>
</evidence>